<evidence type="ECO:0000313" key="2">
    <source>
        <dbReference type="Proteomes" id="UP001157502"/>
    </source>
</evidence>
<gene>
    <name evidence="1" type="ORF">DPEC_G00112340</name>
</gene>
<sequence>MHTRLSLRPLPASIQVLPVRQPKGFLVLPSLQGCPAAVHWPLTPGYGSGAPDYGLIAPVEASQTKAPHYSQLGQPTPSPVRV</sequence>
<comment type="caution">
    <text evidence="1">The sequence shown here is derived from an EMBL/GenBank/DDBJ whole genome shotgun (WGS) entry which is preliminary data.</text>
</comment>
<keyword evidence="2" id="KW-1185">Reference proteome</keyword>
<dbReference type="EMBL" id="CM055736">
    <property type="protein sequence ID" value="KAJ8006932.1"/>
    <property type="molecule type" value="Genomic_DNA"/>
</dbReference>
<evidence type="ECO:0000313" key="1">
    <source>
        <dbReference type="EMBL" id="KAJ8006932.1"/>
    </source>
</evidence>
<organism evidence="1 2">
    <name type="scientific">Dallia pectoralis</name>
    <name type="common">Alaska blackfish</name>
    <dbReference type="NCBI Taxonomy" id="75939"/>
    <lineage>
        <taxon>Eukaryota</taxon>
        <taxon>Metazoa</taxon>
        <taxon>Chordata</taxon>
        <taxon>Craniata</taxon>
        <taxon>Vertebrata</taxon>
        <taxon>Euteleostomi</taxon>
        <taxon>Actinopterygii</taxon>
        <taxon>Neopterygii</taxon>
        <taxon>Teleostei</taxon>
        <taxon>Protacanthopterygii</taxon>
        <taxon>Esociformes</taxon>
        <taxon>Umbridae</taxon>
        <taxon>Dallia</taxon>
    </lineage>
</organism>
<dbReference type="Proteomes" id="UP001157502">
    <property type="component" value="Chromosome 9"/>
</dbReference>
<protein>
    <submittedName>
        <fullName evidence="1">Uncharacterized protein</fullName>
    </submittedName>
</protein>
<name>A0ACC2GTG7_DALPE</name>
<reference evidence="1" key="1">
    <citation type="submission" date="2021-05" db="EMBL/GenBank/DDBJ databases">
        <authorList>
            <person name="Pan Q."/>
            <person name="Jouanno E."/>
            <person name="Zahm M."/>
            <person name="Klopp C."/>
            <person name="Cabau C."/>
            <person name="Louis A."/>
            <person name="Berthelot C."/>
            <person name="Parey E."/>
            <person name="Roest Crollius H."/>
            <person name="Montfort J."/>
            <person name="Robinson-Rechavi M."/>
            <person name="Bouchez O."/>
            <person name="Lampietro C."/>
            <person name="Lopez Roques C."/>
            <person name="Donnadieu C."/>
            <person name="Postlethwait J."/>
            <person name="Bobe J."/>
            <person name="Dillon D."/>
            <person name="Chandos A."/>
            <person name="von Hippel F."/>
            <person name="Guiguen Y."/>
        </authorList>
    </citation>
    <scope>NUCLEOTIDE SEQUENCE</scope>
    <source>
        <strain evidence="1">YG-Jan2019</strain>
    </source>
</reference>
<accession>A0ACC2GTG7</accession>
<proteinExistence type="predicted"/>